<proteinExistence type="predicted"/>
<feature type="region of interest" description="Disordered" evidence="1">
    <location>
        <begin position="1"/>
        <end position="21"/>
    </location>
</feature>
<comment type="caution">
    <text evidence="2">The sequence shown here is derived from an EMBL/GenBank/DDBJ whole genome shotgun (WGS) entry which is preliminary data.</text>
</comment>
<dbReference type="EMBL" id="QJNS01000325">
    <property type="protein sequence ID" value="RYO79541.1"/>
    <property type="molecule type" value="Genomic_DNA"/>
</dbReference>
<evidence type="ECO:0000313" key="3">
    <source>
        <dbReference type="Proteomes" id="UP000294003"/>
    </source>
</evidence>
<dbReference type="Proteomes" id="UP000294003">
    <property type="component" value="Unassembled WGS sequence"/>
</dbReference>
<sequence>MSLRQTLDEVARQDDGGDMDHDQRARLHREWNKFIEAYSICRLTVDGDIFMALEGIAREVSDCTGDGLVMGLWRSQLPRQSPVPPYPTTGMACSHMELGGDETSGLVMEKGTPS</sequence>
<organism evidence="2 3">
    <name type="scientific">Monosporascus cannonballus</name>
    <dbReference type="NCBI Taxonomy" id="155416"/>
    <lineage>
        <taxon>Eukaryota</taxon>
        <taxon>Fungi</taxon>
        <taxon>Dikarya</taxon>
        <taxon>Ascomycota</taxon>
        <taxon>Pezizomycotina</taxon>
        <taxon>Sordariomycetes</taxon>
        <taxon>Xylariomycetidae</taxon>
        <taxon>Xylariales</taxon>
        <taxon>Xylariales incertae sedis</taxon>
        <taxon>Monosporascus</taxon>
    </lineage>
</organism>
<name>A0ABY0H1N0_9PEZI</name>
<evidence type="ECO:0000313" key="2">
    <source>
        <dbReference type="EMBL" id="RYO79541.1"/>
    </source>
</evidence>
<protein>
    <submittedName>
        <fullName evidence="2">Uncharacterized protein</fullName>
    </submittedName>
</protein>
<gene>
    <name evidence="2" type="ORF">DL762_008133</name>
</gene>
<reference evidence="2 3" key="1">
    <citation type="submission" date="2018-06" db="EMBL/GenBank/DDBJ databases">
        <title>Complete Genomes of Monosporascus.</title>
        <authorList>
            <person name="Robinson A.J."/>
            <person name="Natvig D.O."/>
        </authorList>
    </citation>
    <scope>NUCLEOTIDE SEQUENCE [LARGE SCALE GENOMIC DNA]</scope>
    <source>
        <strain evidence="2 3">CBS 609.92</strain>
    </source>
</reference>
<evidence type="ECO:0000256" key="1">
    <source>
        <dbReference type="SAM" id="MobiDB-lite"/>
    </source>
</evidence>
<accession>A0ABY0H1N0</accession>
<keyword evidence="3" id="KW-1185">Reference proteome</keyword>